<evidence type="ECO:0000256" key="3">
    <source>
        <dbReference type="ARBA" id="ARBA00022475"/>
    </source>
</evidence>
<evidence type="ECO:0000313" key="11">
    <source>
        <dbReference type="Proteomes" id="UP001153387"/>
    </source>
</evidence>
<feature type="transmembrane region" description="Helical" evidence="8">
    <location>
        <begin position="16"/>
        <end position="33"/>
    </location>
</feature>
<feature type="transmembrane region" description="Helical" evidence="8">
    <location>
        <begin position="178"/>
        <end position="196"/>
    </location>
</feature>
<reference evidence="10 11" key="1">
    <citation type="submission" date="2022-10" db="EMBL/GenBank/DDBJ databases">
        <title>Comparative genomic analysis of Cohnella hashimotonis sp. nov., isolated from the International Space Station.</title>
        <authorList>
            <person name="Simpson A."/>
            <person name="Venkateswaran K."/>
        </authorList>
    </citation>
    <scope>NUCLEOTIDE SEQUENCE [LARGE SCALE GENOMIC DNA]</scope>
    <source>
        <strain evidence="10 11">DSM 18997</strain>
    </source>
</reference>
<dbReference type="GO" id="GO:0005886">
    <property type="term" value="C:plasma membrane"/>
    <property type="evidence" value="ECO:0007669"/>
    <property type="project" value="UniProtKB-SubCell"/>
</dbReference>
<dbReference type="AlphaFoldDB" id="A0A9X4KFE3"/>
<dbReference type="InterPro" id="IPR003856">
    <property type="entry name" value="LPS_length_determ_N"/>
</dbReference>
<evidence type="ECO:0000256" key="8">
    <source>
        <dbReference type="SAM" id="Phobius"/>
    </source>
</evidence>
<evidence type="ECO:0000256" key="2">
    <source>
        <dbReference type="ARBA" id="ARBA00006683"/>
    </source>
</evidence>
<comment type="subcellular location">
    <subcellularLocation>
        <location evidence="1">Cell membrane</location>
        <topology evidence="1">Multi-pass membrane protein</topology>
    </subcellularLocation>
</comment>
<feature type="compositionally biased region" description="Basic and acidic residues" evidence="7">
    <location>
        <begin position="331"/>
        <end position="340"/>
    </location>
</feature>
<feature type="region of interest" description="Disordered" evidence="7">
    <location>
        <begin position="331"/>
        <end position="352"/>
    </location>
</feature>
<evidence type="ECO:0000313" key="10">
    <source>
        <dbReference type="EMBL" id="MDG0790786.1"/>
    </source>
</evidence>
<keyword evidence="5 8" id="KW-1133">Transmembrane helix</keyword>
<evidence type="ECO:0000259" key="9">
    <source>
        <dbReference type="Pfam" id="PF02706"/>
    </source>
</evidence>
<dbReference type="Proteomes" id="UP001153387">
    <property type="component" value="Unassembled WGS sequence"/>
</dbReference>
<feature type="domain" description="Polysaccharide chain length determinant N-terminal" evidence="9">
    <location>
        <begin position="3"/>
        <end position="93"/>
    </location>
</feature>
<sequence length="352" mass="38782">MDLELIKYMTAIKKRFWVIVLAVLVACASAFFYSRSMESDYYSATTKLIVNKTSQVLGGEQMDLNAIGVSMQLMGTYAQIILSPAIMDKVVEQFPDLGLTSNRLMGMVTVRPLGETQVMVIAARDTSYARAAEAVNAVTDVFQAEIPKIMKVDNVTVLNKAKENEPTSPTGQNLTKNIAIAFLVAFTLATGVIVLLEYLDTTIKSEEEIWQLFGVQTFAVVPRMRTRDFRRKAKKGRRNRAAGPRRCGDQNGGKSLMTTPALKSATIMDSNPFSPVSETYHTLRANIEFLSNKTPIEAITVTSTEWGEGRTTTAVNLALAYARSGKKGAFDRRGFEKTYPARDSGAASQRRA</sequence>
<feature type="region of interest" description="Disordered" evidence="7">
    <location>
        <begin position="229"/>
        <end position="255"/>
    </location>
</feature>
<organism evidence="10 11">
    <name type="scientific">Cohnella ginsengisoli</name>
    <dbReference type="NCBI Taxonomy" id="425004"/>
    <lineage>
        <taxon>Bacteria</taxon>
        <taxon>Bacillati</taxon>
        <taxon>Bacillota</taxon>
        <taxon>Bacilli</taxon>
        <taxon>Bacillales</taxon>
        <taxon>Paenibacillaceae</taxon>
        <taxon>Cohnella</taxon>
    </lineage>
</organism>
<keyword evidence="4 8" id="KW-0812">Transmembrane</keyword>
<name>A0A9X4KFE3_9BACL</name>
<dbReference type="InterPro" id="IPR050445">
    <property type="entry name" value="Bact_polysacc_biosynth/exp"/>
</dbReference>
<dbReference type="RefSeq" id="WP_277564582.1">
    <property type="nucleotide sequence ID" value="NZ_JAPDHZ010000002.1"/>
</dbReference>
<evidence type="ECO:0000256" key="7">
    <source>
        <dbReference type="SAM" id="MobiDB-lite"/>
    </source>
</evidence>
<comment type="similarity">
    <text evidence="2">Belongs to the CpsC/CapA family.</text>
</comment>
<dbReference type="PROSITE" id="PS51257">
    <property type="entry name" value="PROKAR_LIPOPROTEIN"/>
    <property type="match status" value="1"/>
</dbReference>
<dbReference type="PANTHER" id="PTHR32309">
    <property type="entry name" value="TYROSINE-PROTEIN KINASE"/>
    <property type="match status" value="1"/>
</dbReference>
<dbReference type="Gene3D" id="3.40.50.300">
    <property type="entry name" value="P-loop containing nucleotide triphosphate hydrolases"/>
    <property type="match status" value="1"/>
</dbReference>
<keyword evidence="11" id="KW-1185">Reference proteome</keyword>
<accession>A0A9X4KFE3</accession>
<dbReference type="PANTHER" id="PTHR32309:SF13">
    <property type="entry name" value="FERRIC ENTEROBACTIN TRANSPORT PROTEIN FEPE"/>
    <property type="match status" value="1"/>
</dbReference>
<protein>
    <submittedName>
        <fullName evidence="10">Wzz/FepE/Etk N-terminal domain-containing protein</fullName>
    </submittedName>
</protein>
<feature type="compositionally biased region" description="Basic residues" evidence="7">
    <location>
        <begin position="229"/>
        <end position="240"/>
    </location>
</feature>
<proteinExistence type="inferred from homology"/>
<evidence type="ECO:0000256" key="5">
    <source>
        <dbReference type="ARBA" id="ARBA00022989"/>
    </source>
</evidence>
<comment type="caution">
    <text evidence="10">The sequence shown here is derived from an EMBL/GenBank/DDBJ whole genome shotgun (WGS) entry which is preliminary data.</text>
</comment>
<keyword evidence="6 8" id="KW-0472">Membrane</keyword>
<dbReference type="EMBL" id="JAPDHZ010000002">
    <property type="protein sequence ID" value="MDG0790786.1"/>
    <property type="molecule type" value="Genomic_DNA"/>
</dbReference>
<evidence type="ECO:0000256" key="1">
    <source>
        <dbReference type="ARBA" id="ARBA00004651"/>
    </source>
</evidence>
<keyword evidence="3" id="KW-1003">Cell membrane</keyword>
<dbReference type="Pfam" id="PF02706">
    <property type="entry name" value="Wzz"/>
    <property type="match status" value="1"/>
</dbReference>
<gene>
    <name evidence="10" type="ORF">OMP38_07865</name>
</gene>
<dbReference type="GO" id="GO:0004713">
    <property type="term" value="F:protein tyrosine kinase activity"/>
    <property type="evidence" value="ECO:0007669"/>
    <property type="project" value="TreeGrafter"/>
</dbReference>
<evidence type="ECO:0000256" key="6">
    <source>
        <dbReference type="ARBA" id="ARBA00023136"/>
    </source>
</evidence>
<dbReference type="InterPro" id="IPR027417">
    <property type="entry name" value="P-loop_NTPase"/>
</dbReference>
<evidence type="ECO:0000256" key="4">
    <source>
        <dbReference type="ARBA" id="ARBA00022692"/>
    </source>
</evidence>